<keyword evidence="3 4" id="KW-0597">Phosphoprotein</keyword>
<evidence type="ECO:0000256" key="3">
    <source>
        <dbReference type="ARBA" id="ARBA00022553"/>
    </source>
</evidence>
<feature type="modified residue" description="4-aspartylphosphate" evidence="4">
    <location>
        <position position="553"/>
    </location>
</feature>
<dbReference type="GO" id="GO:0000155">
    <property type="term" value="F:phosphorelay sensor kinase activity"/>
    <property type="evidence" value="ECO:0007669"/>
    <property type="project" value="InterPro"/>
</dbReference>
<evidence type="ECO:0000256" key="1">
    <source>
        <dbReference type="ARBA" id="ARBA00000085"/>
    </source>
</evidence>
<feature type="domain" description="Histidine kinase" evidence="6">
    <location>
        <begin position="255"/>
        <end position="479"/>
    </location>
</feature>
<dbReference type="AlphaFoldDB" id="A0A437MAN2"/>
<dbReference type="InterPro" id="IPR036890">
    <property type="entry name" value="HATPase_C_sf"/>
</dbReference>
<dbReference type="Gene3D" id="3.40.50.2300">
    <property type="match status" value="1"/>
</dbReference>
<sequence length="627" mass="67955">MRASIVTRRTPLLAIAGLIVAVLAVIGALLLVMAQARASDWVQHSLDVQVKLNHLSETVRQAESDTRGFLLTGKPRFYDSMESAIRAAPPALDAIAKEVADNPVQMDHMVQLRALLDERFASLHKSADFFARTQTIPQGDPNSRDYGPEQMRRVTDVIGAMLTEEERLQAERRTSTDRLILALGSSLALIVLLVVAVAAVVLRDARRREDELTRMRDTAIAASEGLRDQMAAREAAEAQTRQLQKMESIGQLTGGIAHDFNNMLAIVIGSLDLAKRKIGGDPEVLTRYISNASEGAERAASLTARLLAFSRQQPLAPVTIDVNKLVQGMSELLRRTMGEQYMVETVLAGGLWRAFADPGQLENSVLNLAVNARDAMADGGHVTIETANAYLDDEYARIHSEVAPGQYVMISVTDTGTGMTPEVIAKAFDPFFTTKAVGKGTGLGLSQIFGFTKQTGGHCAIYSEPGQGTTVKLYMPRHMGEPTMRTNTLVPETELPQGKSGEVVLVVEDEQRVRHFSVDALRELGYTVISAASGAEALVALGEQPQITMLFTDIVMPEMNGRKLADAALALRPDLKVLFTTGYTRNAVVHNGMLDAGVAFLPKPFTVSQLATKVREVMDGGGANRPV</sequence>
<dbReference type="Gene3D" id="3.30.565.10">
    <property type="entry name" value="Histidine kinase-like ATPase, C-terminal domain"/>
    <property type="match status" value="1"/>
</dbReference>
<dbReference type="RefSeq" id="WP_127744284.1">
    <property type="nucleotide sequence ID" value="NZ_SACN01000001.1"/>
</dbReference>
<dbReference type="EMBL" id="SACN01000001">
    <property type="protein sequence ID" value="RVT94709.1"/>
    <property type="molecule type" value="Genomic_DNA"/>
</dbReference>
<dbReference type="CDD" id="cd00082">
    <property type="entry name" value="HisKA"/>
    <property type="match status" value="1"/>
</dbReference>
<evidence type="ECO:0000259" key="7">
    <source>
        <dbReference type="PROSITE" id="PS50110"/>
    </source>
</evidence>
<dbReference type="Pfam" id="PF00512">
    <property type="entry name" value="HisKA"/>
    <property type="match status" value="1"/>
</dbReference>
<dbReference type="PANTHER" id="PTHR43065:SF49">
    <property type="entry name" value="HISTIDINE KINASE"/>
    <property type="match status" value="1"/>
</dbReference>
<dbReference type="InterPro" id="IPR001789">
    <property type="entry name" value="Sig_transdc_resp-reg_receiver"/>
</dbReference>
<keyword evidence="5" id="KW-0812">Transmembrane</keyword>
<dbReference type="InterPro" id="IPR004358">
    <property type="entry name" value="Sig_transdc_His_kin-like_C"/>
</dbReference>
<accession>A0A437MAN2</accession>
<evidence type="ECO:0000256" key="5">
    <source>
        <dbReference type="SAM" id="Phobius"/>
    </source>
</evidence>
<organism evidence="8 9">
    <name type="scientific">Sphingomonas crocodyli</name>
    <dbReference type="NCBI Taxonomy" id="1979270"/>
    <lineage>
        <taxon>Bacteria</taxon>
        <taxon>Pseudomonadati</taxon>
        <taxon>Pseudomonadota</taxon>
        <taxon>Alphaproteobacteria</taxon>
        <taxon>Sphingomonadales</taxon>
        <taxon>Sphingomonadaceae</taxon>
        <taxon>Sphingomonas</taxon>
    </lineage>
</organism>
<dbReference type="Pfam" id="PF00072">
    <property type="entry name" value="Response_reg"/>
    <property type="match status" value="1"/>
</dbReference>
<dbReference type="SMART" id="SM00387">
    <property type="entry name" value="HATPase_c"/>
    <property type="match status" value="1"/>
</dbReference>
<dbReference type="PROSITE" id="PS50109">
    <property type="entry name" value="HIS_KIN"/>
    <property type="match status" value="1"/>
</dbReference>
<name>A0A437MAN2_9SPHN</name>
<dbReference type="OrthoDB" id="9796100at2"/>
<protein>
    <recommendedName>
        <fullName evidence="2">histidine kinase</fullName>
        <ecNumber evidence="2">2.7.13.3</ecNumber>
    </recommendedName>
</protein>
<evidence type="ECO:0000313" key="8">
    <source>
        <dbReference type="EMBL" id="RVT94709.1"/>
    </source>
</evidence>
<dbReference type="InterPro" id="IPR007891">
    <property type="entry name" value="CHASE3"/>
</dbReference>
<dbReference type="EC" id="2.7.13.3" evidence="2"/>
<keyword evidence="9" id="KW-1185">Reference proteome</keyword>
<gene>
    <name evidence="8" type="ORF">EOD43_13020</name>
</gene>
<evidence type="ECO:0000256" key="2">
    <source>
        <dbReference type="ARBA" id="ARBA00012438"/>
    </source>
</evidence>
<dbReference type="Proteomes" id="UP000282971">
    <property type="component" value="Unassembled WGS sequence"/>
</dbReference>
<comment type="caution">
    <text evidence="8">The sequence shown here is derived from an EMBL/GenBank/DDBJ whole genome shotgun (WGS) entry which is preliminary data.</text>
</comment>
<dbReference type="InterPro" id="IPR003594">
    <property type="entry name" value="HATPase_dom"/>
</dbReference>
<proteinExistence type="predicted"/>
<dbReference type="InterPro" id="IPR005467">
    <property type="entry name" value="His_kinase_dom"/>
</dbReference>
<comment type="catalytic activity">
    <reaction evidence="1">
        <text>ATP + protein L-histidine = ADP + protein N-phospho-L-histidine.</text>
        <dbReference type="EC" id="2.7.13.3"/>
    </reaction>
</comment>
<dbReference type="InterPro" id="IPR011006">
    <property type="entry name" value="CheY-like_superfamily"/>
</dbReference>
<keyword evidence="5" id="KW-0472">Membrane</keyword>
<dbReference type="CDD" id="cd19410">
    <property type="entry name" value="HK9-like_sensor"/>
    <property type="match status" value="1"/>
</dbReference>
<dbReference type="SUPFAM" id="SSF55874">
    <property type="entry name" value="ATPase domain of HSP90 chaperone/DNA topoisomerase II/histidine kinase"/>
    <property type="match status" value="1"/>
</dbReference>
<dbReference type="PROSITE" id="PS50110">
    <property type="entry name" value="RESPONSE_REGULATORY"/>
    <property type="match status" value="1"/>
</dbReference>
<dbReference type="SUPFAM" id="SSF47384">
    <property type="entry name" value="Homodimeric domain of signal transducing histidine kinase"/>
    <property type="match status" value="1"/>
</dbReference>
<dbReference type="PANTHER" id="PTHR43065">
    <property type="entry name" value="SENSOR HISTIDINE KINASE"/>
    <property type="match status" value="1"/>
</dbReference>
<dbReference type="SMART" id="SM00388">
    <property type="entry name" value="HisKA"/>
    <property type="match status" value="1"/>
</dbReference>
<dbReference type="PRINTS" id="PR00344">
    <property type="entry name" value="BCTRLSENSOR"/>
</dbReference>
<dbReference type="Gene3D" id="1.10.287.130">
    <property type="match status" value="1"/>
</dbReference>
<dbReference type="Pfam" id="PF02518">
    <property type="entry name" value="HATPase_c"/>
    <property type="match status" value="1"/>
</dbReference>
<reference evidence="8 9" key="1">
    <citation type="submission" date="2019-01" db="EMBL/GenBank/DDBJ databases">
        <authorList>
            <person name="Chen W.-M."/>
        </authorList>
    </citation>
    <scope>NUCLEOTIDE SEQUENCE [LARGE SCALE GENOMIC DNA]</scope>
    <source>
        <strain evidence="8 9">CCP-7</strain>
    </source>
</reference>
<feature type="domain" description="Response regulatory" evidence="7">
    <location>
        <begin position="503"/>
        <end position="618"/>
    </location>
</feature>
<evidence type="ECO:0000313" key="9">
    <source>
        <dbReference type="Proteomes" id="UP000282971"/>
    </source>
</evidence>
<dbReference type="InterPro" id="IPR003661">
    <property type="entry name" value="HisK_dim/P_dom"/>
</dbReference>
<dbReference type="SUPFAM" id="SSF52172">
    <property type="entry name" value="CheY-like"/>
    <property type="match status" value="1"/>
</dbReference>
<evidence type="ECO:0000259" key="6">
    <source>
        <dbReference type="PROSITE" id="PS50109"/>
    </source>
</evidence>
<keyword evidence="5" id="KW-1133">Transmembrane helix</keyword>
<feature type="transmembrane region" description="Helical" evidence="5">
    <location>
        <begin position="179"/>
        <end position="202"/>
    </location>
</feature>
<dbReference type="Pfam" id="PF05227">
    <property type="entry name" value="CHASE3"/>
    <property type="match status" value="1"/>
</dbReference>
<dbReference type="SMART" id="SM00448">
    <property type="entry name" value="REC"/>
    <property type="match status" value="1"/>
</dbReference>
<dbReference type="InterPro" id="IPR036097">
    <property type="entry name" value="HisK_dim/P_sf"/>
</dbReference>
<evidence type="ECO:0000256" key="4">
    <source>
        <dbReference type="PROSITE-ProRule" id="PRU00169"/>
    </source>
</evidence>